<reference evidence="7" key="1">
    <citation type="submission" date="2021-12" db="EMBL/GenBank/DDBJ databases">
        <authorList>
            <person name="Rodrigo-Torres L."/>
            <person name="Arahal R. D."/>
            <person name="Lucena T."/>
        </authorList>
    </citation>
    <scope>NUCLEOTIDE SEQUENCE</scope>
    <source>
        <strain evidence="7">CECT 8226</strain>
    </source>
</reference>
<dbReference type="PANTHER" id="PTHR30250">
    <property type="entry name" value="PST FAMILY PREDICTED COLANIC ACID TRANSPORTER"/>
    <property type="match status" value="1"/>
</dbReference>
<dbReference type="Proteomes" id="UP000838160">
    <property type="component" value="Unassembled WGS sequence"/>
</dbReference>
<proteinExistence type="predicted"/>
<name>A0ABM8ZN13_9VIBR</name>
<evidence type="ECO:0000256" key="3">
    <source>
        <dbReference type="ARBA" id="ARBA00022692"/>
    </source>
</evidence>
<evidence type="ECO:0000256" key="2">
    <source>
        <dbReference type="ARBA" id="ARBA00022475"/>
    </source>
</evidence>
<comment type="subcellular location">
    <subcellularLocation>
        <location evidence="1">Cell membrane</location>
        <topology evidence="1">Multi-pass membrane protein</topology>
    </subcellularLocation>
</comment>
<keyword evidence="5 6" id="KW-0472">Membrane</keyword>
<evidence type="ECO:0008006" key="9">
    <source>
        <dbReference type="Google" id="ProtNLM"/>
    </source>
</evidence>
<comment type="caution">
    <text evidence="7">The sequence shown here is derived from an EMBL/GenBank/DDBJ whole genome shotgun (WGS) entry which is preliminary data.</text>
</comment>
<feature type="transmembrane region" description="Helical" evidence="6">
    <location>
        <begin position="286"/>
        <end position="306"/>
    </location>
</feature>
<keyword evidence="3 6" id="KW-0812">Transmembrane</keyword>
<dbReference type="InterPro" id="IPR050833">
    <property type="entry name" value="Poly_Biosynth_Transport"/>
</dbReference>
<keyword evidence="8" id="KW-1185">Reference proteome</keyword>
<feature type="transmembrane region" description="Helical" evidence="6">
    <location>
        <begin position="406"/>
        <end position="422"/>
    </location>
</feature>
<evidence type="ECO:0000256" key="6">
    <source>
        <dbReference type="SAM" id="Phobius"/>
    </source>
</evidence>
<feature type="transmembrane region" description="Helical" evidence="6">
    <location>
        <begin position="349"/>
        <end position="369"/>
    </location>
</feature>
<feature type="transmembrane region" description="Helical" evidence="6">
    <location>
        <begin position="143"/>
        <end position="166"/>
    </location>
</feature>
<evidence type="ECO:0000313" key="7">
    <source>
        <dbReference type="EMBL" id="CAH0529966.1"/>
    </source>
</evidence>
<feature type="transmembrane region" description="Helical" evidence="6">
    <location>
        <begin position="172"/>
        <end position="195"/>
    </location>
</feature>
<evidence type="ECO:0000256" key="1">
    <source>
        <dbReference type="ARBA" id="ARBA00004651"/>
    </source>
</evidence>
<dbReference type="EMBL" id="CAKLCM010000003">
    <property type="protein sequence ID" value="CAH0529966.1"/>
    <property type="molecule type" value="Genomic_DNA"/>
</dbReference>
<feature type="transmembrane region" description="Helical" evidence="6">
    <location>
        <begin position="244"/>
        <end position="265"/>
    </location>
</feature>
<evidence type="ECO:0000256" key="4">
    <source>
        <dbReference type="ARBA" id="ARBA00022989"/>
    </source>
</evidence>
<feature type="transmembrane region" description="Helical" evidence="6">
    <location>
        <begin position="428"/>
        <end position="446"/>
    </location>
</feature>
<organism evidence="7 8">
    <name type="scientific">Vibrio hippocampi</name>
    <dbReference type="NCBI Taxonomy" id="654686"/>
    <lineage>
        <taxon>Bacteria</taxon>
        <taxon>Pseudomonadati</taxon>
        <taxon>Pseudomonadota</taxon>
        <taxon>Gammaproteobacteria</taxon>
        <taxon>Vibrionales</taxon>
        <taxon>Vibrionaceae</taxon>
        <taxon>Vibrio</taxon>
    </lineage>
</organism>
<feature type="transmembrane region" description="Helical" evidence="6">
    <location>
        <begin position="318"/>
        <end position="337"/>
    </location>
</feature>
<keyword evidence="2" id="KW-1003">Cell membrane</keyword>
<feature type="transmembrane region" description="Helical" evidence="6">
    <location>
        <begin position="44"/>
        <end position="63"/>
    </location>
</feature>
<sequence>MNKPLASIAAYGISLVLTRGITLFMLPFITHYLTPTELGKLELLASFGALLGVAVSLCLHESLYRYAGVHTCQRKQFIVANRIMSLSCLFAVLAIVPIIGILLPLATQLDIDTRSILLVCGNLVLTGPLMISTAWLRMQDKVIPFALVSIGATVIQVVIIVVSLMSSATINAILSASLIATLFQLTAFQSINGFFWRRFRVTQCKRYLTYALPLVLSGVVAFGVNGAEKWVLALGASVEQLALYAIAAKFALALCLLIQPFGMWWMPKRFACLKADRQQTTNTTELGLLFACLLAIGLCFSVPIFIEYALDDQYHSANQLLGVVLLIALCKEFGELLNLGLLAQKRTQWLLMINIATALSSILLALLLINISTLAMLYGMLAVAVARLCVVGYLSQRCVRLPYRTVYLVCLFTFTAALLLTSPQVDSLFWRLSLILLAPVCLILFAQQFRSLRDDIGLSINKGSH</sequence>
<protein>
    <recommendedName>
        <fullName evidence="9">Lipopolysaccharide biosynthesis protein</fullName>
    </recommendedName>
</protein>
<feature type="transmembrane region" description="Helical" evidence="6">
    <location>
        <begin position="375"/>
        <end position="394"/>
    </location>
</feature>
<gene>
    <name evidence="7" type="ORF">VHP8226_03692</name>
</gene>
<accession>A0ABM8ZN13</accession>
<feature type="transmembrane region" description="Helical" evidence="6">
    <location>
        <begin position="207"/>
        <end position="224"/>
    </location>
</feature>
<evidence type="ECO:0000256" key="5">
    <source>
        <dbReference type="ARBA" id="ARBA00023136"/>
    </source>
</evidence>
<dbReference type="RefSeq" id="WP_237486490.1">
    <property type="nucleotide sequence ID" value="NZ_CAKLCM010000003.1"/>
</dbReference>
<feature type="transmembrane region" description="Helical" evidence="6">
    <location>
        <begin position="115"/>
        <end position="136"/>
    </location>
</feature>
<feature type="transmembrane region" description="Helical" evidence="6">
    <location>
        <begin position="83"/>
        <end position="103"/>
    </location>
</feature>
<evidence type="ECO:0000313" key="8">
    <source>
        <dbReference type="Proteomes" id="UP000838160"/>
    </source>
</evidence>
<keyword evidence="4 6" id="KW-1133">Transmembrane helix</keyword>
<dbReference type="PANTHER" id="PTHR30250:SF11">
    <property type="entry name" value="O-ANTIGEN TRANSPORTER-RELATED"/>
    <property type="match status" value="1"/>
</dbReference>